<dbReference type="EMBL" id="FMZZ01000013">
    <property type="protein sequence ID" value="SDD56936.1"/>
    <property type="molecule type" value="Genomic_DNA"/>
</dbReference>
<organism evidence="1 2">
    <name type="scientific">Actinokineospora iranica</name>
    <dbReference type="NCBI Taxonomy" id="1271860"/>
    <lineage>
        <taxon>Bacteria</taxon>
        <taxon>Bacillati</taxon>
        <taxon>Actinomycetota</taxon>
        <taxon>Actinomycetes</taxon>
        <taxon>Pseudonocardiales</taxon>
        <taxon>Pseudonocardiaceae</taxon>
        <taxon>Actinokineospora</taxon>
    </lineage>
</organism>
<protein>
    <submittedName>
        <fullName evidence="1">Uncharacterized protein</fullName>
    </submittedName>
</protein>
<dbReference type="AlphaFoldDB" id="A0A1G6VVU1"/>
<evidence type="ECO:0000313" key="2">
    <source>
        <dbReference type="Proteomes" id="UP000199501"/>
    </source>
</evidence>
<sequence>MWSAPVKNATWAEELLVRRLNSLGRRTAGREYFRSIPFTIARHLAEGSGFKHESVPCCCGKCVGLLQFTLSAVVVTHALFNNSGSDPQAQFRLAHGDLITGTLSDPDYAETGQYPLKPGQRVEIEFERGSVPDDDWQIWAVTEQA</sequence>
<evidence type="ECO:0000313" key="1">
    <source>
        <dbReference type="EMBL" id="SDD56936.1"/>
    </source>
</evidence>
<keyword evidence="2" id="KW-1185">Reference proteome</keyword>
<proteinExistence type="predicted"/>
<accession>A0A1G6VVU1</accession>
<gene>
    <name evidence="1" type="ORF">SAMN05216174_11389</name>
</gene>
<name>A0A1G6VVU1_9PSEU</name>
<reference evidence="2" key="1">
    <citation type="submission" date="2016-10" db="EMBL/GenBank/DDBJ databases">
        <authorList>
            <person name="Varghese N."/>
            <person name="Submissions S."/>
        </authorList>
    </citation>
    <scope>NUCLEOTIDE SEQUENCE [LARGE SCALE GENOMIC DNA]</scope>
    <source>
        <strain evidence="2">IBRC-M 10403</strain>
    </source>
</reference>
<dbReference type="Proteomes" id="UP000199501">
    <property type="component" value="Unassembled WGS sequence"/>
</dbReference>